<dbReference type="GO" id="GO:0003676">
    <property type="term" value="F:nucleic acid binding"/>
    <property type="evidence" value="ECO:0007669"/>
    <property type="project" value="InterPro"/>
</dbReference>
<dbReference type="InterPro" id="IPR003690">
    <property type="entry name" value="MTERF"/>
</dbReference>
<name>A0AAV9F0S6_ACOCL</name>
<keyword evidence="3" id="KW-0809">Transit peptide</keyword>
<accession>A0AAV9F0S6</accession>
<keyword evidence="2" id="KW-0804">Transcription</keyword>
<sequence>MFGFVPKNLVQFVRRRVVIEAHSCFFQNPCLKSISTAPEGVETPKASDFTVSYLENSCGLSSETALRISKWFHLKTTDNPDSILLFLKEQGFTGTQIAKMISFRPDLLKSNPDKTLKPKLYFLRDVGFSTPDLTLVLSKNPTILVCSLDNQIVPAYGFLKGFLGTGEVVVSTTKRAPWLLHYDLHKTIGPKIGALQDHGVPDSSISAMIKQQPRHFINVNPDRFTEALTKVKEMDFKPSSSFFYLALQAILSTSESNWEEKFELYRSFGWSEDDMLSVFKRQPHIMELSKDKIRKKMDFFSKEPRLGLSVVSNCPNLLLLGLEKTIIPRWSVIRVLMSHGILNKDVNFYTIFRLKEKAFLKKYMIKYQEKVPQVLEAYQGKTVIGS</sequence>
<organism evidence="4 5">
    <name type="scientific">Acorus calamus</name>
    <name type="common">Sweet flag</name>
    <dbReference type="NCBI Taxonomy" id="4465"/>
    <lineage>
        <taxon>Eukaryota</taxon>
        <taxon>Viridiplantae</taxon>
        <taxon>Streptophyta</taxon>
        <taxon>Embryophyta</taxon>
        <taxon>Tracheophyta</taxon>
        <taxon>Spermatophyta</taxon>
        <taxon>Magnoliopsida</taxon>
        <taxon>Liliopsida</taxon>
        <taxon>Acoraceae</taxon>
        <taxon>Acorus</taxon>
    </lineage>
</organism>
<dbReference type="PANTHER" id="PTHR13068">
    <property type="entry name" value="CGI-12 PROTEIN-RELATED"/>
    <property type="match status" value="1"/>
</dbReference>
<dbReference type="SMART" id="SM00733">
    <property type="entry name" value="Mterf"/>
    <property type="match status" value="7"/>
</dbReference>
<dbReference type="GO" id="GO:0006353">
    <property type="term" value="P:DNA-templated transcription termination"/>
    <property type="evidence" value="ECO:0007669"/>
    <property type="project" value="UniProtKB-KW"/>
</dbReference>
<evidence type="ECO:0000256" key="3">
    <source>
        <dbReference type="ARBA" id="ARBA00022946"/>
    </source>
</evidence>
<evidence type="ECO:0000313" key="4">
    <source>
        <dbReference type="EMBL" id="KAK1319468.1"/>
    </source>
</evidence>
<proteinExistence type="inferred from homology"/>
<evidence type="ECO:0000256" key="2">
    <source>
        <dbReference type="ARBA" id="ARBA00022472"/>
    </source>
</evidence>
<dbReference type="EMBL" id="JAUJYO010000004">
    <property type="protein sequence ID" value="KAK1319468.1"/>
    <property type="molecule type" value="Genomic_DNA"/>
</dbReference>
<protein>
    <submittedName>
        <fullName evidence="4">Uncharacterized protein</fullName>
    </submittedName>
</protein>
<keyword evidence="2" id="KW-0806">Transcription termination</keyword>
<dbReference type="Pfam" id="PF02536">
    <property type="entry name" value="mTERF"/>
    <property type="match status" value="1"/>
</dbReference>
<reference evidence="4" key="2">
    <citation type="submission" date="2023-06" db="EMBL/GenBank/DDBJ databases">
        <authorList>
            <person name="Ma L."/>
            <person name="Liu K.-W."/>
            <person name="Li Z."/>
            <person name="Hsiao Y.-Y."/>
            <person name="Qi Y."/>
            <person name="Fu T."/>
            <person name="Tang G."/>
            <person name="Zhang D."/>
            <person name="Sun W.-H."/>
            <person name="Liu D.-K."/>
            <person name="Li Y."/>
            <person name="Chen G.-Z."/>
            <person name="Liu X.-D."/>
            <person name="Liao X.-Y."/>
            <person name="Jiang Y.-T."/>
            <person name="Yu X."/>
            <person name="Hao Y."/>
            <person name="Huang J."/>
            <person name="Zhao X.-W."/>
            <person name="Ke S."/>
            <person name="Chen Y.-Y."/>
            <person name="Wu W.-L."/>
            <person name="Hsu J.-L."/>
            <person name="Lin Y.-F."/>
            <person name="Huang M.-D."/>
            <person name="Li C.-Y."/>
            <person name="Huang L."/>
            <person name="Wang Z.-W."/>
            <person name="Zhao X."/>
            <person name="Zhong W.-Y."/>
            <person name="Peng D.-H."/>
            <person name="Ahmad S."/>
            <person name="Lan S."/>
            <person name="Zhang J.-S."/>
            <person name="Tsai W.-C."/>
            <person name="Van De Peer Y."/>
            <person name="Liu Z.-J."/>
        </authorList>
    </citation>
    <scope>NUCLEOTIDE SEQUENCE</scope>
    <source>
        <strain evidence="4">CP</strain>
        <tissue evidence="4">Leaves</tissue>
    </source>
</reference>
<reference evidence="4" key="1">
    <citation type="journal article" date="2023" name="Nat. Commun.">
        <title>Diploid and tetraploid genomes of Acorus and the evolution of monocots.</title>
        <authorList>
            <person name="Ma L."/>
            <person name="Liu K.W."/>
            <person name="Li Z."/>
            <person name="Hsiao Y.Y."/>
            <person name="Qi Y."/>
            <person name="Fu T."/>
            <person name="Tang G.D."/>
            <person name="Zhang D."/>
            <person name="Sun W.H."/>
            <person name="Liu D.K."/>
            <person name="Li Y."/>
            <person name="Chen G.Z."/>
            <person name="Liu X.D."/>
            <person name="Liao X.Y."/>
            <person name="Jiang Y.T."/>
            <person name="Yu X."/>
            <person name="Hao Y."/>
            <person name="Huang J."/>
            <person name="Zhao X.W."/>
            <person name="Ke S."/>
            <person name="Chen Y.Y."/>
            <person name="Wu W.L."/>
            <person name="Hsu J.L."/>
            <person name="Lin Y.F."/>
            <person name="Huang M.D."/>
            <person name="Li C.Y."/>
            <person name="Huang L."/>
            <person name="Wang Z.W."/>
            <person name="Zhao X."/>
            <person name="Zhong W.Y."/>
            <person name="Peng D.H."/>
            <person name="Ahmad S."/>
            <person name="Lan S."/>
            <person name="Zhang J.S."/>
            <person name="Tsai W.C."/>
            <person name="Van de Peer Y."/>
            <person name="Liu Z.J."/>
        </authorList>
    </citation>
    <scope>NUCLEOTIDE SEQUENCE</scope>
    <source>
        <strain evidence="4">CP</strain>
    </source>
</reference>
<keyword evidence="2" id="KW-0805">Transcription regulation</keyword>
<evidence type="ECO:0000313" key="5">
    <source>
        <dbReference type="Proteomes" id="UP001180020"/>
    </source>
</evidence>
<dbReference type="AlphaFoldDB" id="A0AAV9F0S6"/>
<comment type="similarity">
    <text evidence="1">Belongs to the mTERF family.</text>
</comment>
<dbReference type="PANTHER" id="PTHR13068:SF236">
    <property type="entry name" value="OS02G0749800 PROTEIN"/>
    <property type="match status" value="1"/>
</dbReference>
<comment type="caution">
    <text evidence="4">The sequence shown here is derived from an EMBL/GenBank/DDBJ whole genome shotgun (WGS) entry which is preliminary data.</text>
</comment>
<evidence type="ECO:0000256" key="1">
    <source>
        <dbReference type="ARBA" id="ARBA00007692"/>
    </source>
</evidence>
<dbReference type="FunFam" id="1.25.70.10:FF:000001">
    <property type="entry name" value="Mitochondrial transcription termination factor-like"/>
    <property type="match status" value="1"/>
</dbReference>
<dbReference type="Gene3D" id="1.25.70.10">
    <property type="entry name" value="Transcription termination factor 3, mitochondrial"/>
    <property type="match status" value="2"/>
</dbReference>
<dbReference type="Proteomes" id="UP001180020">
    <property type="component" value="Unassembled WGS sequence"/>
</dbReference>
<dbReference type="InterPro" id="IPR038538">
    <property type="entry name" value="MTERF_sf"/>
</dbReference>
<keyword evidence="5" id="KW-1185">Reference proteome</keyword>
<gene>
    <name evidence="4" type="ORF">QJS10_CPB04g00608</name>
</gene>